<proteinExistence type="predicted"/>
<name>A0ACC0ZE92_9ROSI</name>
<dbReference type="Proteomes" id="UP001163603">
    <property type="component" value="Chromosome 2"/>
</dbReference>
<sequence>MAVPYVWVGEWTPVHTLKKKNIKPLLLRHQYIRLFWNLIFLSFLCF</sequence>
<gene>
    <name evidence="1" type="ORF">Pint_15992</name>
</gene>
<accession>A0ACC0ZE92</accession>
<organism evidence="1 2">
    <name type="scientific">Pistacia integerrima</name>
    <dbReference type="NCBI Taxonomy" id="434235"/>
    <lineage>
        <taxon>Eukaryota</taxon>
        <taxon>Viridiplantae</taxon>
        <taxon>Streptophyta</taxon>
        <taxon>Embryophyta</taxon>
        <taxon>Tracheophyta</taxon>
        <taxon>Spermatophyta</taxon>
        <taxon>Magnoliopsida</taxon>
        <taxon>eudicotyledons</taxon>
        <taxon>Gunneridae</taxon>
        <taxon>Pentapetalae</taxon>
        <taxon>rosids</taxon>
        <taxon>malvids</taxon>
        <taxon>Sapindales</taxon>
        <taxon>Anacardiaceae</taxon>
        <taxon>Pistacia</taxon>
    </lineage>
</organism>
<evidence type="ECO:0000313" key="1">
    <source>
        <dbReference type="EMBL" id="KAJ0048579.1"/>
    </source>
</evidence>
<evidence type="ECO:0000313" key="2">
    <source>
        <dbReference type="Proteomes" id="UP001163603"/>
    </source>
</evidence>
<reference evidence="2" key="1">
    <citation type="journal article" date="2023" name="G3 (Bethesda)">
        <title>Genome assembly and association tests identify interacting loci associated with vigor, precocity, and sex in interspecific pistachio rootstocks.</title>
        <authorList>
            <person name="Palmer W."/>
            <person name="Jacygrad E."/>
            <person name="Sagayaradj S."/>
            <person name="Cavanaugh K."/>
            <person name="Han R."/>
            <person name="Bertier L."/>
            <person name="Beede B."/>
            <person name="Kafkas S."/>
            <person name="Golino D."/>
            <person name="Preece J."/>
            <person name="Michelmore R."/>
        </authorList>
    </citation>
    <scope>NUCLEOTIDE SEQUENCE [LARGE SCALE GENOMIC DNA]</scope>
</reference>
<dbReference type="EMBL" id="CM047737">
    <property type="protein sequence ID" value="KAJ0048579.1"/>
    <property type="molecule type" value="Genomic_DNA"/>
</dbReference>
<protein>
    <submittedName>
        <fullName evidence="1">Uncharacterized protein</fullName>
    </submittedName>
</protein>
<comment type="caution">
    <text evidence="1">The sequence shown here is derived from an EMBL/GenBank/DDBJ whole genome shotgun (WGS) entry which is preliminary data.</text>
</comment>
<keyword evidence="2" id="KW-1185">Reference proteome</keyword>